<comment type="caution">
    <text evidence="2">The sequence shown here is derived from an EMBL/GenBank/DDBJ whole genome shotgun (WGS) entry which is preliminary data.</text>
</comment>
<dbReference type="SUPFAM" id="SSF56300">
    <property type="entry name" value="Metallo-dependent phosphatases"/>
    <property type="match status" value="1"/>
</dbReference>
<protein>
    <recommendedName>
        <fullName evidence="1">Serine/threonine specific protein phosphatases domain-containing protein</fullName>
    </recommendedName>
</protein>
<dbReference type="SMART" id="SM00156">
    <property type="entry name" value="PP2Ac"/>
    <property type="match status" value="1"/>
</dbReference>
<organism evidence="2 3">
    <name type="scientific">Clostridium tagluense</name>
    <dbReference type="NCBI Taxonomy" id="360422"/>
    <lineage>
        <taxon>Bacteria</taxon>
        <taxon>Bacillati</taxon>
        <taxon>Bacillota</taxon>
        <taxon>Clostridia</taxon>
        <taxon>Eubacteriales</taxon>
        <taxon>Clostridiaceae</taxon>
        <taxon>Clostridium</taxon>
    </lineage>
</organism>
<dbReference type="RefSeq" id="WP_124999303.1">
    <property type="nucleotide sequence ID" value="NZ_BHYK01000005.1"/>
</dbReference>
<dbReference type="AlphaFoldDB" id="A0A401UJF3"/>
<feature type="domain" description="Serine/threonine specific protein phosphatases" evidence="1">
    <location>
        <begin position="80"/>
        <end position="387"/>
    </location>
</feature>
<dbReference type="InterPro" id="IPR006186">
    <property type="entry name" value="Ser/Thr-sp_prot-phosphatase"/>
</dbReference>
<dbReference type="Gene3D" id="3.60.21.10">
    <property type="match status" value="1"/>
</dbReference>
<dbReference type="PANTHER" id="PTHR11668">
    <property type="entry name" value="SERINE/THREONINE PROTEIN PHOSPHATASE"/>
    <property type="match status" value="1"/>
</dbReference>
<dbReference type="OrthoDB" id="9779903at2"/>
<name>A0A401UJF3_9CLOT</name>
<evidence type="ECO:0000259" key="1">
    <source>
        <dbReference type="SMART" id="SM00156"/>
    </source>
</evidence>
<dbReference type="GO" id="GO:0016787">
    <property type="term" value="F:hydrolase activity"/>
    <property type="evidence" value="ECO:0007669"/>
    <property type="project" value="InterPro"/>
</dbReference>
<reference evidence="2 3" key="1">
    <citation type="submission" date="2018-11" db="EMBL/GenBank/DDBJ databases">
        <title>Genome sequencing and assembly of Clostridium tagluense strain A121.</title>
        <authorList>
            <person name="Murakami T."/>
            <person name="Segawa T."/>
            <person name="Shcherbakova V.A."/>
            <person name="Mori H."/>
            <person name="Yoshimura Y."/>
        </authorList>
    </citation>
    <scope>NUCLEOTIDE SEQUENCE [LARGE SCALE GENOMIC DNA]</scope>
    <source>
        <strain evidence="2 3">A121</strain>
    </source>
</reference>
<evidence type="ECO:0000313" key="3">
    <source>
        <dbReference type="Proteomes" id="UP000287872"/>
    </source>
</evidence>
<dbReference type="PANTHER" id="PTHR11668:SF496">
    <property type="entry name" value="SERINE_THREONINE-PROTEIN PHOSPHATASE"/>
    <property type="match status" value="1"/>
</dbReference>
<sequence length="396" mass="45974">MVNEVRKLKNDIKNNKILSYVNLEKRLYEISNSLWKGILNINEDNLNNISLLHNFLIKEVCSIHKQEEDLHNAEIYKNSLSFKCIKNQLIDGKRAFNIYSFNDETYEYYFIGDIHSDVTSLRAILNSCNFFNTMTKFKNIRLIFLGDYVDRGKSHLETIELVLLLKYLFPNNCYLLKGNHDGGYIDNKVVLCVKKQESLGEAGYFLYHVFNLTKYNQSFSIETVHNYVKFFNSLCNIALLGFKDINILAVHGGIPRPKTTNNESNYFSYIKSLSQLADETILDELNKTIFHNMLWSDPKDIINEKSLLKARFNFNQEHFNQFINILGVDLLVRGHEAVENGVTQFFNGRLYTIFSSGKILNKNNENTNMHTAYCDVSPKILKLHNKRDLLSVPVNV</sequence>
<dbReference type="Pfam" id="PF00149">
    <property type="entry name" value="Metallophos"/>
    <property type="match status" value="1"/>
</dbReference>
<keyword evidence="3" id="KW-1185">Reference proteome</keyword>
<dbReference type="CDD" id="cd00144">
    <property type="entry name" value="MPP_PPP_family"/>
    <property type="match status" value="1"/>
</dbReference>
<accession>A0A401UJF3</accession>
<evidence type="ECO:0000313" key="2">
    <source>
        <dbReference type="EMBL" id="GCD09677.1"/>
    </source>
</evidence>
<dbReference type="InterPro" id="IPR004843">
    <property type="entry name" value="Calcineurin-like_PHP"/>
</dbReference>
<gene>
    <name evidence="2" type="ORF">Ctaglu_13000</name>
</gene>
<dbReference type="EMBL" id="BHYK01000005">
    <property type="protein sequence ID" value="GCD09677.1"/>
    <property type="molecule type" value="Genomic_DNA"/>
</dbReference>
<dbReference type="Proteomes" id="UP000287872">
    <property type="component" value="Unassembled WGS sequence"/>
</dbReference>
<dbReference type="PRINTS" id="PR00114">
    <property type="entry name" value="STPHPHTASE"/>
</dbReference>
<dbReference type="InterPro" id="IPR050341">
    <property type="entry name" value="PP1_catalytic_subunit"/>
</dbReference>
<dbReference type="InterPro" id="IPR029052">
    <property type="entry name" value="Metallo-depent_PP-like"/>
</dbReference>
<proteinExistence type="predicted"/>